<dbReference type="Proteomes" id="UP000719500">
    <property type="component" value="Unassembled WGS sequence"/>
</dbReference>
<dbReference type="Gene3D" id="3.90.120.30">
    <property type="match status" value="1"/>
</dbReference>
<comment type="catalytic activity">
    <reaction evidence="7">
        <text>a 2'-deoxycytidine in DNA + S-adenosyl-L-methionine = a 5-methyl-2'-deoxycytidine in DNA + S-adenosyl-L-homocysteine + H(+)</text>
        <dbReference type="Rhea" id="RHEA:13681"/>
        <dbReference type="Rhea" id="RHEA-COMP:11369"/>
        <dbReference type="Rhea" id="RHEA-COMP:11370"/>
        <dbReference type="ChEBI" id="CHEBI:15378"/>
        <dbReference type="ChEBI" id="CHEBI:57856"/>
        <dbReference type="ChEBI" id="CHEBI:59789"/>
        <dbReference type="ChEBI" id="CHEBI:85452"/>
        <dbReference type="ChEBI" id="CHEBI:85454"/>
        <dbReference type="EC" id="2.1.1.37"/>
    </reaction>
</comment>
<protein>
    <recommendedName>
        <fullName evidence="7">Cytosine-specific methyltransferase</fullName>
        <ecNumber evidence="7">2.1.1.37</ecNumber>
    </recommendedName>
</protein>
<keyword evidence="3 5" id="KW-0949">S-adenosyl-L-methionine</keyword>
<sequence>MKLKTIDLCAGIGGIRRGFELAGDYTNVASAEIDEMACKTYEHLFGESPRHDITSDDYKHYLQTLRYDVLLAGFPCQAFSSVGLQQGFEDKTKGTIFFDIAKIVKMTRPKVVFLENVQNLLSHDNQATFKTIVDTLDRQLDYHVVGVFHDSDGKPIYKRSSFIRNSKDFGIPQNRPRVYIVAFSRAYFGRHLEKIPLETPVRRSKGPIFHDLNDILDKGEISPRFFLSKGYLQTLENHIERQKKKGYGFGYRIINSPEIEHPIANTLLATGGSGRERNLIFDPENGKKYAGTMVQGKYSPINEKSIRTMTPSEWGRLQGFVGYAFLNEDGTDRFSFPDEVPNVQRFKQLGNSVTIPVVEEFARYIQECCNLMYDDFSRTEKRIFSMYGNEFLLCSAIYEKLSSSLRDKTINTYFDIVYHFGQREFRVKELARYLEVTPARASQIISQLACIDCIRHNVNGTYFFRDLLSFSH</sequence>
<evidence type="ECO:0000256" key="1">
    <source>
        <dbReference type="ARBA" id="ARBA00022603"/>
    </source>
</evidence>
<evidence type="ECO:0000256" key="7">
    <source>
        <dbReference type="RuleBase" id="RU000417"/>
    </source>
</evidence>
<dbReference type="Pfam" id="PF00145">
    <property type="entry name" value="DNA_methylase"/>
    <property type="match status" value="1"/>
</dbReference>
<evidence type="ECO:0000256" key="5">
    <source>
        <dbReference type="PROSITE-ProRule" id="PRU01016"/>
    </source>
</evidence>
<keyword evidence="4" id="KW-0680">Restriction system</keyword>
<dbReference type="InterPro" id="IPR018117">
    <property type="entry name" value="C5_DNA_meth_AS"/>
</dbReference>
<dbReference type="InterPro" id="IPR050750">
    <property type="entry name" value="C5-MTase"/>
</dbReference>
<evidence type="ECO:0000313" key="8">
    <source>
        <dbReference type="EMBL" id="MBM6850952.1"/>
    </source>
</evidence>
<dbReference type="EMBL" id="JACSNX010000005">
    <property type="protein sequence ID" value="MBM6850952.1"/>
    <property type="molecule type" value="Genomic_DNA"/>
</dbReference>
<keyword evidence="1 5" id="KW-0489">Methyltransferase</keyword>
<dbReference type="PRINTS" id="PR00105">
    <property type="entry name" value="C5METTRFRASE"/>
</dbReference>
<dbReference type="InterPro" id="IPR001525">
    <property type="entry name" value="C5_MeTfrase"/>
</dbReference>
<evidence type="ECO:0000256" key="4">
    <source>
        <dbReference type="ARBA" id="ARBA00022747"/>
    </source>
</evidence>
<evidence type="ECO:0000256" key="2">
    <source>
        <dbReference type="ARBA" id="ARBA00022679"/>
    </source>
</evidence>
<dbReference type="InterPro" id="IPR029063">
    <property type="entry name" value="SAM-dependent_MTases_sf"/>
</dbReference>
<comment type="similarity">
    <text evidence="5 6">Belongs to the class I-like SAM-binding methyltransferase superfamily. C5-methyltransferase family.</text>
</comment>
<keyword evidence="2 5" id="KW-0808">Transferase</keyword>
<proteinExistence type="inferred from homology"/>
<comment type="caution">
    <text evidence="8">The sequence shown here is derived from an EMBL/GenBank/DDBJ whole genome shotgun (WGS) entry which is preliminary data.</text>
</comment>
<dbReference type="GO" id="GO:0003886">
    <property type="term" value="F:DNA (cytosine-5-)-methyltransferase activity"/>
    <property type="evidence" value="ECO:0007669"/>
    <property type="project" value="UniProtKB-EC"/>
</dbReference>
<dbReference type="NCBIfam" id="TIGR00675">
    <property type="entry name" value="dcm"/>
    <property type="match status" value="1"/>
</dbReference>
<dbReference type="PROSITE" id="PS00094">
    <property type="entry name" value="C5_MTASE_1"/>
    <property type="match status" value="1"/>
</dbReference>
<dbReference type="PROSITE" id="PS51679">
    <property type="entry name" value="SAM_MT_C5"/>
    <property type="match status" value="1"/>
</dbReference>
<organism evidence="8 9">
    <name type="scientific">Oscillibacter valericigenes</name>
    <dbReference type="NCBI Taxonomy" id="351091"/>
    <lineage>
        <taxon>Bacteria</taxon>
        <taxon>Bacillati</taxon>
        <taxon>Bacillota</taxon>
        <taxon>Clostridia</taxon>
        <taxon>Eubacteriales</taxon>
        <taxon>Oscillospiraceae</taxon>
        <taxon>Oscillibacter</taxon>
    </lineage>
</organism>
<dbReference type="SUPFAM" id="SSF53335">
    <property type="entry name" value="S-adenosyl-L-methionine-dependent methyltransferases"/>
    <property type="match status" value="1"/>
</dbReference>
<dbReference type="EC" id="2.1.1.37" evidence="7"/>
<keyword evidence="9" id="KW-1185">Reference proteome</keyword>
<accession>A0ABS2FTL0</accession>
<gene>
    <name evidence="8" type="primary">dcm</name>
    <name evidence="8" type="ORF">H9X91_05800</name>
</gene>
<dbReference type="GO" id="GO:0032259">
    <property type="term" value="P:methylation"/>
    <property type="evidence" value="ECO:0007669"/>
    <property type="project" value="UniProtKB-KW"/>
</dbReference>
<evidence type="ECO:0000313" key="9">
    <source>
        <dbReference type="Proteomes" id="UP000719500"/>
    </source>
</evidence>
<reference evidence="8 9" key="1">
    <citation type="journal article" date="2021" name="Sci. Rep.">
        <title>The distribution of antibiotic resistance genes in chicken gut microbiota commensals.</title>
        <authorList>
            <person name="Juricova H."/>
            <person name="Matiasovicova J."/>
            <person name="Kubasova T."/>
            <person name="Cejkova D."/>
            <person name="Rychlik I."/>
        </authorList>
    </citation>
    <scope>NUCLEOTIDE SEQUENCE [LARGE SCALE GENOMIC DNA]</scope>
    <source>
        <strain evidence="8 9">An411</strain>
    </source>
</reference>
<feature type="active site" evidence="5">
    <location>
        <position position="76"/>
    </location>
</feature>
<evidence type="ECO:0000256" key="6">
    <source>
        <dbReference type="RuleBase" id="RU000416"/>
    </source>
</evidence>
<dbReference type="Gene3D" id="3.40.50.150">
    <property type="entry name" value="Vaccinia Virus protein VP39"/>
    <property type="match status" value="1"/>
</dbReference>
<dbReference type="PANTHER" id="PTHR46098:SF1">
    <property type="entry name" value="TRNA (CYTOSINE(38)-C(5))-METHYLTRANSFERASE"/>
    <property type="match status" value="1"/>
</dbReference>
<name>A0ABS2FTL0_9FIRM</name>
<evidence type="ECO:0000256" key="3">
    <source>
        <dbReference type="ARBA" id="ARBA00022691"/>
    </source>
</evidence>
<dbReference type="PANTHER" id="PTHR46098">
    <property type="entry name" value="TRNA (CYTOSINE(38)-C(5))-METHYLTRANSFERASE"/>
    <property type="match status" value="1"/>
</dbReference>
<dbReference type="RefSeq" id="WP_204803475.1">
    <property type="nucleotide sequence ID" value="NZ_JACSNX010000005.1"/>
</dbReference>